<feature type="compositionally biased region" description="Polar residues" evidence="1">
    <location>
        <begin position="1022"/>
        <end position="1031"/>
    </location>
</feature>
<feature type="region of interest" description="Disordered" evidence="1">
    <location>
        <begin position="875"/>
        <end position="899"/>
    </location>
</feature>
<gene>
    <name evidence="3" type="ORF">ECC02_001597</name>
</gene>
<dbReference type="EMBL" id="JABDHM010000007">
    <property type="protein sequence ID" value="KAF5225419.1"/>
    <property type="molecule type" value="Genomic_DNA"/>
</dbReference>
<feature type="region of interest" description="Disordered" evidence="1">
    <location>
        <begin position="752"/>
        <end position="776"/>
    </location>
</feature>
<dbReference type="PANTHER" id="PTHR12458">
    <property type="entry name" value="ORF PROTEIN"/>
    <property type="match status" value="1"/>
</dbReference>
<evidence type="ECO:0000259" key="2">
    <source>
        <dbReference type="Pfam" id="PF05018"/>
    </source>
</evidence>
<feature type="compositionally biased region" description="Acidic residues" evidence="1">
    <location>
        <begin position="494"/>
        <end position="505"/>
    </location>
</feature>
<feature type="region of interest" description="Disordered" evidence="1">
    <location>
        <begin position="825"/>
        <end position="861"/>
    </location>
</feature>
<feature type="compositionally biased region" description="Basic and acidic residues" evidence="1">
    <location>
        <begin position="637"/>
        <end position="647"/>
    </location>
</feature>
<dbReference type="InterPro" id="IPR007714">
    <property type="entry name" value="CFA20_dom"/>
</dbReference>
<feature type="region of interest" description="Disordered" evidence="1">
    <location>
        <begin position="494"/>
        <end position="514"/>
    </location>
</feature>
<feature type="compositionally biased region" description="Basic and acidic residues" evidence="1">
    <location>
        <begin position="938"/>
        <end position="949"/>
    </location>
</feature>
<proteinExistence type="predicted"/>
<organism evidence="3 4">
    <name type="scientific">Trypanosoma cruzi</name>
    <dbReference type="NCBI Taxonomy" id="5693"/>
    <lineage>
        <taxon>Eukaryota</taxon>
        <taxon>Discoba</taxon>
        <taxon>Euglenozoa</taxon>
        <taxon>Kinetoplastea</taxon>
        <taxon>Metakinetoplastina</taxon>
        <taxon>Trypanosomatida</taxon>
        <taxon>Trypanosomatidae</taxon>
        <taxon>Trypanosoma</taxon>
        <taxon>Schizotrypanum</taxon>
    </lineage>
</organism>
<evidence type="ECO:0000313" key="3">
    <source>
        <dbReference type="EMBL" id="KAF5225419.1"/>
    </source>
</evidence>
<accession>A0A7J6YFJ2</accession>
<comment type="caution">
    <text evidence="3">The sequence shown here is derived from an EMBL/GenBank/DDBJ whole genome shotgun (WGS) entry which is preliminary data.</text>
</comment>
<dbReference type="VEuPathDB" id="TriTrypDB:BCY84_22056"/>
<reference evidence="3 4" key="1">
    <citation type="journal article" date="2019" name="Genome Biol. Evol.">
        <title>Nanopore Sequencing Significantly Improves Genome Assembly of the Protozoan Parasite Trypanosoma cruzi.</title>
        <authorList>
            <person name="Diaz-Viraque F."/>
            <person name="Pita S."/>
            <person name="Greif G."/>
            <person name="de Souza R.C.M."/>
            <person name="Iraola G."/>
            <person name="Robello C."/>
        </authorList>
    </citation>
    <scope>NUCLEOTIDE SEQUENCE [LARGE SCALE GENOMIC DNA]</scope>
    <source>
        <strain evidence="3 4">Berenice</strain>
    </source>
</reference>
<dbReference type="InterPro" id="IPR040441">
    <property type="entry name" value="CFA20/CFAP20DC"/>
</dbReference>
<evidence type="ECO:0000256" key="1">
    <source>
        <dbReference type="SAM" id="MobiDB-lite"/>
    </source>
</evidence>
<protein>
    <recommendedName>
        <fullName evidence="2">CFA20 domain-containing protein</fullName>
    </recommendedName>
</protein>
<name>A0A7J6YFJ2_TRYCR</name>
<feature type="region of interest" description="Disordered" evidence="1">
    <location>
        <begin position="1022"/>
        <end position="1045"/>
    </location>
</feature>
<feature type="region of interest" description="Disordered" evidence="1">
    <location>
        <begin position="605"/>
        <end position="647"/>
    </location>
</feature>
<feature type="domain" description="CFA20" evidence="2">
    <location>
        <begin position="83"/>
        <end position="234"/>
    </location>
</feature>
<feature type="compositionally biased region" description="Basic and acidic residues" evidence="1">
    <location>
        <begin position="1036"/>
        <end position="1045"/>
    </location>
</feature>
<dbReference type="VEuPathDB" id="TriTrypDB:ECC02_001597"/>
<dbReference type="Proteomes" id="UP000583944">
    <property type="component" value="Unassembled WGS sequence"/>
</dbReference>
<dbReference type="AlphaFoldDB" id="A0A7J6YFJ2"/>
<evidence type="ECO:0000313" key="4">
    <source>
        <dbReference type="Proteomes" id="UP000583944"/>
    </source>
</evidence>
<dbReference type="Pfam" id="PF05018">
    <property type="entry name" value="CFA20_dom"/>
    <property type="match status" value="1"/>
</dbReference>
<feature type="compositionally biased region" description="Low complexity" evidence="1">
    <location>
        <begin position="962"/>
        <end position="976"/>
    </location>
</feature>
<feature type="region of interest" description="Disordered" evidence="1">
    <location>
        <begin position="937"/>
        <end position="985"/>
    </location>
</feature>
<sequence>MTGFLSASITHLFRKWASLCVFFFCLFFFVLRAFSSFSHYQLACFGRQRRRFRRLAPTQVMTALTVPFVCSPTEDTVPSYVLYSPQGSRPLAGLHVEGGTVSRYYDKETRSQLIRTSPSAHISFLRNTKSRVGRISSISSSSLSTNGGGSLASSQRVVILQIFCEESACTAFSLTVELTLQDKLGRHRILFSNTFQKLQRCAQHVKVPLRCVAPGVWSNIVLDVHQIHATLYANSGGRLSTAELIKSRRLLSVTLGCSSVCRIRRILGMPQLPPSYRDLATAEWPLSLRLPPEVHAYFWVIRTCEEEFLQQRIADGPCHHLEAFSHVNSTLDLSISAPVHKKTLQKPVPAVPFQSFSVSSVVESGVLRAVPGASDRGGGVDPHVALMSVAAGENVLSASCTKGCQADGSEPKWQSGTIELSALAGSPPRSVPRCDASVQTSLPAAVVTAKKGGATEQLQLVGTRLFDTRTPVTERPVKVVNLIDMTHVVFDDEEEQREEEVEDGEWWPRSKNNGNEVNKKETVSVPVAFVAPTPSRYFDSPGRPDKKEMTNMRGAQPRETVLNIIDKNVPEVIHAPSLNNYANTLNLMRQRVKCIQALISESREHDVSLNEGEISPDDDRCATGGGNNNNEHNHKHGGCEDNDHQGERPWPQLSAEGQHVILCDGSTQKQQQGPFSSRCFMVPQEHRPEKIRGVPVQNTLIPCSTMRTTDEGVAHVCTYIPNDGEKDMVGTDEEDEEDEGFTVNVCTSGDHERPAVVVPGESSALSKKPPVSSLRPEPREVDRLCFDSSFSENGFIEPLSQRPVHRTTQLVEDDSMVLSGPLSPDYSGPITSPAPAAAPSVTQAQRTRATHHRGRLGEQARGEIVKLEAFQALASTATNTPPPSPRHGNGGEEVESSISTAEYRRPSMSRDGIAAGGFSAAAANAGRFISVGSNCEVDGEKDKEEDDARQPFCLPSLPPKSPSQKQQQQYQHPGPLASREDSSTLLSSPLVPLTRSCQNAHLGDTKKECTVKSANNYMSNIRSMPLSSTHLNKPPKGADDAREKTENAGDSLVFDPLLQCCLDLRSNTYVVTIRSPEGAQNK</sequence>